<protein>
    <recommendedName>
        <fullName evidence="7">DUF7884 domain-containing protein</fullName>
    </recommendedName>
</protein>
<organism evidence="8 9">
    <name type="scientific">Liquorilactobacillus uvarum DSM 19971</name>
    <dbReference type="NCBI Taxonomy" id="1423812"/>
    <lineage>
        <taxon>Bacteria</taxon>
        <taxon>Bacillati</taxon>
        <taxon>Bacillota</taxon>
        <taxon>Bacilli</taxon>
        <taxon>Lactobacillales</taxon>
        <taxon>Lactobacillaceae</taxon>
        <taxon>Liquorilactobacillus</taxon>
    </lineage>
</organism>
<dbReference type="InterPro" id="IPR003333">
    <property type="entry name" value="CMAS"/>
</dbReference>
<feature type="active site" evidence="6">
    <location>
        <position position="357"/>
    </location>
</feature>
<dbReference type="InterPro" id="IPR057206">
    <property type="entry name" value="DUF7884"/>
</dbReference>
<dbReference type="InterPro" id="IPR050723">
    <property type="entry name" value="CFA/CMAS"/>
</dbReference>
<evidence type="ECO:0000256" key="4">
    <source>
        <dbReference type="ARBA" id="ARBA00022691"/>
    </source>
</evidence>
<dbReference type="Pfam" id="PF02353">
    <property type="entry name" value="CMAS"/>
    <property type="match status" value="1"/>
</dbReference>
<evidence type="ECO:0000256" key="2">
    <source>
        <dbReference type="ARBA" id="ARBA00022603"/>
    </source>
</evidence>
<evidence type="ECO:0000256" key="3">
    <source>
        <dbReference type="ARBA" id="ARBA00022679"/>
    </source>
</evidence>
<evidence type="ECO:0000313" key="9">
    <source>
        <dbReference type="Proteomes" id="UP000051155"/>
    </source>
</evidence>
<dbReference type="Gene3D" id="3.40.50.150">
    <property type="entry name" value="Vaccinia Virus protein VP39"/>
    <property type="match status" value="1"/>
</dbReference>
<keyword evidence="3" id="KW-0808">Transferase</keyword>
<keyword evidence="2" id="KW-0489">Methyltransferase</keyword>
<dbReference type="InterPro" id="IPR029063">
    <property type="entry name" value="SAM-dependent_MTases_sf"/>
</dbReference>
<dbReference type="EMBL" id="AZEG01000008">
    <property type="protein sequence ID" value="KRL37891.1"/>
    <property type="molecule type" value="Genomic_DNA"/>
</dbReference>
<dbReference type="GO" id="GO:0008610">
    <property type="term" value="P:lipid biosynthetic process"/>
    <property type="evidence" value="ECO:0007669"/>
    <property type="project" value="InterPro"/>
</dbReference>
<keyword evidence="9" id="KW-1185">Reference proteome</keyword>
<dbReference type="Proteomes" id="UP000051155">
    <property type="component" value="Unassembled WGS sequence"/>
</dbReference>
<dbReference type="CDD" id="cd02440">
    <property type="entry name" value="AdoMet_MTases"/>
    <property type="match status" value="1"/>
</dbReference>
<gene>
    <name evidence="8" type="ORF">FD20_GL002429</name>
</gene>
<dbReference type="PIRSF" id="PIRSF003085">
    <property type="entry name" value="CMAS"/>
    <property type="match status" value="1"/>
</dbReference>
<keyword evidence="5" id="KW-0443">Lipid metabolism</keyword>
<evidence type="ECO:0000256" key="5">
    <source>
        <dbReference type="ARBA" id="ARBA00023098"/>
    </source>
</evidence>
<reference evidence="8 9" key="1">
    <citation type="journal article" date="2015" name="Genome Announc.">
        <title>Expanding the biotechnology potential of lactobacilli through comparative genomics of 213 strains and associated genera.</title>
        <authorList>
            <person name="Sun Z."/>
            <person name="Harris H.M."/>
            <person name="McCann A."/>
            <person name="Guo C."/>
            <person name="Argimon S."/>
            <person name="Zhang W."/>
            <person name="Yang X."/>
            <person name="Jeffery I.B."/>
            <person name="Cooney J.C."/>
            <person name="Kagawa T.F."/>
            <person name="Liu W."/>
            <person name="Song Y."/>
            <person name="Salvetti E."/>
            <person name="Wrobel A."/>
            <person name="Rasinkangas P."/>
            <person name="Parkhill J."/>
            <person name="Rea M.C."/>
            <person name="O'Sullivan O."/>
            <person name="Ritari J."/>
            <person name="Douillard F.P."/>
            <person name="Paul Ross R."/>
            <person name="Yang R."/>
            <person name="Briner A.E."/>
            <person name="Felis G.E."/>
            <person name="de Vos W.M."/>
            <person name="Barrangou R."/>
            <person name="Klaenhammer T.R."/>
            <person name="Caufield P.W."/>
            <person name="Cui Y."/>
            <person name="Zhang H."/>
            <person name="O'Toole P.W."/>
        </authorList>
    </citation>
    <scope>NUCLEOTIDE SEQUENCE [LARGE SCALE GENOMIC DNA]</scope>
    <source>
        <strain evidence="8 9">DSM 19971</strain>
    </source>
</reference>
<evidence type="ECO:0000313" key="8">
    <source>
        <dbReference type="EMBL" id="KRL37891.1"/>
    </source>
</evidence>
<dbReference type="SUPFAM" id="SSF53335">
    <property type="entry name" value="S-adenosyl-L-methionine-dependent methyltransferases"/>
    <property type="match status" value="1"/>
</dbReference>
<keyword evidence="4" id="KW-0949">S-adenosyl-L-methionine</keyword>
<feature type="domain" description="DUF7884" evidence="7">
    <location>
        <begin position="6"/>
        <end position="93"/>
    </location>
</feature>
<name>A0A0R1Q908_9LACO</name>
<dbReference type="Pfam" id="PF25371">
    <property type="entry name" value="DUF7884"/>
    <property type="match status" value="1"/>
</dbReference>
<dbReference type="OrthoDB" id="9782855at2"/>
<dbReference type="RefSeq" id="WP_057736561.1">
    <property type="nucleotide sequence ID" value="NZ_AZEG01000008.1"/>
</dbReference>
<dbReference type="PATRIC" id="fig|1423812.3.peg.2582"/>
<comment type="similarity">
    <text evidence="1">Belongs to the CFA/CMAS family.</text>
</comment>
<proteinExistence type="inferred from homology"/>
<evidence type="ECO:0000256" key="6">
    <source>
        <dbReference type="PIRSR" id="PIRSR003085-1"/>
    </source>
</evidence>
<dbReference type="PANTHER" id="PTHR43667:SF1">
    <property type="entry name" value="CYCLOPROPANE-FATTY-ACYL-PHOSPHOLIPID SYNTHASE"/>
    <property type="match status" value="1"/>
</dbReference>
<dbReference type="AlphaFoldDB" id="A0A0R1Q908"/>
<evidence type="ECO:0000256" key="1">
    <source>
        <dbReference type="ARBA" id="ARBA00010815"/>
    </source>
</evidence>
<sequence length="400" mass="46314">MLEKTFYKTLLKHAFNIPVEVTFWDGENETFGPKGEVQNKIKFKKPISPHSVLEHATLTLAEAYMEKNIEVQGSIQNLITAIFMTPHSFINSDKFKKFLPKQNHSKKQSKTDVQSHYDLGNSFYRLWLDKTMTYSCAYFKNKNDSLEQAQTNKVYHILNKLDLKPDKTLLDIGCGWGTLLFAAAKSYGVHATGITLSKEQFDYVSNRIETEHLEDMIDVKLMDYRELDQSFDYITSVGMFEHVGKENLETYFKKISELLKPEGRALIHGITGQHMGVGSDPFINKYIFPGGYIPHLSEMMEHIMQSNLQLKDLETLRRHYQKTLEIWTQNVLAHKLEIIEMFDDKFFRMWNLYLQACASSFESGNIDVAQYLLTKGPSGLNLPLTRDYMSEQDKNIPQIK</sequence>
<dbReference type="PANTHER" id="PTHR43667">
    <property type="entry name" value="CYCLOPROPANE-FATTY-ACYL-PHOSPHOLIPID SYNTHASE"/>
    <property type="match status" value="1"/>
</dbReference>
<comment type="caution">
    <text evidence="8">The sequence shown here is derived from an EMBL/GenBank/DDBJ whole genome shotgun (WGS) entry which is preliminary data.</text>
</comment>
<dbReference type="GO" id="GO:0032259">
    <property type="term" value="P:methylation"/>
    <property type="evidence" value="ECO:0007669"/>
    <property type="project" value="UniProtKB-KW"/>
</dbReference>
<evidence type="ECO:0000259" key="7">
    <source>
        <dbReference type="Pfam" id="PF25371"/>
    </source>
</evidence>
<dbReference type="STRING" id="1423812.FD20_GL002429"/>
<dbReference type="GO" id="GO:0008168">
    <property type="term" value="F:methyltransferase activity"/>
    <property type="evidence" value="ECO:0007669"/>
    <property type="project" value="UniProtKB-KW"/>
</dbReference>
<accession>A0A0R1Q908</accession>